<dbReference type="InterPro" id="IPR021133">
    <property type="entry name" value="HEAT_type_2"/>
</dbReference>
<dbReference type="PANTHER" id="PTHR12658">
    <property type="entry name" value="BETA-TUBULIN COFACTOR D"/>
    <property type="match status" value="1"/>
</dbReference>
<organism evidence="6 7">
    <name type="scientific">Discina gigas</name>
    <dbReference type="NCBI Taxonomy" id="1032678"/>
    <lineage>
        <taxon>Eukaryota</taxon>
        <taxon>Fungi</taxon>
        <taxon>Dikarya</taxon>
        <taxon>Ascomycota</taxon>
        <taxon>Pezizomycotina</taxon>
        <taxon>Pezizomycetes</taxon>
        <taxon>Pezizales</taxon>
        <taxon>Discinaceae</taxon>
        <taxon>Discina</taxon>
    </lineage>
</organism>
<feature type="domain" description="Tubulin-folding cofactor D ARM repeats" evidence="5">
    <location>
        <begin position="358"/>
        <end position="566"/>
    </location>
</feature>
<feature type="region of interest" description="Disordered" evidence="3">
    <location>
        <begin position="87"/>
        <end position="123"/>
    </location>
</feature>
<proteinExistence type="predicted"/>
<dbReference type="InterPro" id="IPR033162">
    <property type="entry name" value="TBCD"/>
</dbReference>
<protein>
    <recommendedName>
        <fullName evidence="8">Tubulin-specific chaperone D</fullName>
    </recommendedName>
</protein>
<dbReference type="InterPro" id="IPR022577">
    <property type="entry name" value="TBCD_C"/>
</dbReference>
<accession>A0ABR3GS20</accession>
<evidence type="ECO:0000313" key="7">
    <source>
        <dbReference type="Proteomes" id="UP001447188"/>
    </source>
</evidence>
<dbReference type="PANTHER" id="PTHR12658:SF0">
    <property type="entry name" value="TUBULIN-SPECIFIC CHAPERONE D"/>
    <property type="match status" value="1"/>
</dbReference>
<feature type="compositionally biased region" description="Pro residues" evidence="3">
    <location>
        <begin position="104"/>
        <end position="122"/>
    </location>
</feature>
<dbReference type="SUPFAM" id="SSF48371">
    <property type="entry name" value="ARM repeat"/>
    <property type="match status" value="2"/>
</dbReference>
<dbReference type="Pfam" id="PF23579">
    <property type="entry name" value="ARM_TBCD"/>
    <property type="match status" value="1"/>
</dbReference>
<dbReference type="InterPro" id="IPR016024">
    <property type="entry name" value="ARM-type_fold"/>
</dbReference>
<evidence type="ECO:0000256" key="3">
    <source>
        <dbReference type="SAM" id="MobiDB-lite"/>
    </source>
</evidence>
<evidence type="ECO:0000259" key="5">
    <source>
        <dbReference type="Pfam" id="PF25767"/>
    </source>
</evidence>
<evidence type="ECO:0008006" key="8">
    <source>
        <dbReference type="Google" id="ProtNLM"/>
    </source>
</evidence>
<dbReference type="InterPro" id="IPR011989">
    <property type="entry name" value="ARM-like"/>
</dbReference>
<dbReference type="Pfam" id="PF12612">
    <property type="entry name" value="TFCD_C"/>
    <property type="match status" value="1"/>
</dbReference>
<evidence type="ECO:0000256" key="2">
    <source>
        <dbReference type="PROSITE-ProRule" id="PRU00103"/>
    </source>
</evidence>
<gene>
    <name evidence="6" type="ORF">Q9L58_002344</name>
</gene>
<dbReference type="EMBL" id="JBBBZM010000020">
    <property type="protein sequence ID" value="KAL0638618.1"/>
    <property type="molecule type" value="Genomic_DNA"/>
</dbReference>
<evidence type="ECO:0000259" key="4">
    <source>
        <dbReference type="Pfam" id="PF12612"/>
    </source>
</evidence>
<evidence type="ECO:0000256" key="1">
    <source>
        <dbReference type="ARBA" id="ARBA00023186"/>
    </source>
</evidence>
<sequence>MDAPEDRDVKLQKVSGDLLNQFRQRLPELLQAADGDGSGSGSGSGGRKTVDNLICLIEPFQESPQLLDPHLQSYLTPLTAVFLAQLPAPTSSDGGGGGGGGGGSPPPSSSSLPPSPPPPAGFNPPISIHDAIAKLLYTLCKIRGPKIISRFLPNEPRWLEPLCVFAAVETPERSWELRYILLLWLSHLLLTPFDLSTISDPAVSAVALPTQLDLLGLPALSRRLLALGIAHLSSPGNRESDAASLLIVRLCLRKDMRSLGLLSAVVDWCLYAFTPDAAPTTATTTTLFLKTAVLRALAGILAQGDRDVVAPLAPAVFTLVAKLEACDGEEWNSANVRRVGMKIYRWVAVLSLAPENGEDTDTSSDDNIVEDIVERLLSCLGDKDTAVRFGASKSLAVISRKLAPDLAGEVLEAVMGIYDEDVFYQQHSGEKRQKMLSAVTAEKWHGATLTLATFLRQRAVRSTAVLERVVHSIVDALRFEQRRATFAVGGNVRDAACYAAWSLARSYSTAELLAVGDIDGHGNVQQLLATELAVAGCLDPLGNIRRAASAAMQELIGRHPNTIIEGIRVVQVVDYNAVALRRRSVITVAGEVARLAEGYWSAIAEGVIEGWRGVGSSDLDGRKLSGQGLGEVVVISLPGDTEDARNRRARKVVSALIHRIRTEGKTDVEIWHGGTWALSEVLDGLSTLTSASPLFTPTETVPLLENVFEKLGGKEFINPILRPELTSESAARLVSALSSSSPLLVQQNGIPIKTLRLWTAIVEASLYRNDDSVLEQAVPAAKSFFRILSEKNRQRIIDSWCRRAATGRKRGYVLALGEVLDFVYHTDESLKTTVIKTLIAAAERLGEVELRVAGIRALGSGVICKDGLQDEAVAGVLLKALDDYEVDSRGDVGSWARAEGIKVVFENWGGEGLKGDVNGDIEWEVLSRIVRLSVERLDRVRTRACEALLKISASWEDKELEVFIDRVKLAPDLAASSVSSREFFGGLVPLLQHPRLKAEFLKGYVTSAGAGSDSLLKTSRTVLLEYLHSASSSPSSYTPTILQTMLQVLAKNTSDRIVIPALEVIAVVLEMQPPAVDTAATNMETTELLKKLFVAVQKIQYKSGNPAKLTAAVHAYAGIILASESAGELRGKVLTKLVGMLLHPFPKLRELVAETIYVLGHCLGAEAVWGVKDVGGKTQEGVDRVLAEGDWLGGIKELRKEVGILKGVLEG</sequence>
<keyword evidence="1" id="KW-0143">Chaperone</keyword>
<dbReference type="Proteomes" id="UP001447188">
    <property type="component" value="Unassembled WGS sequence"/>
</dbReference>
<feature type="compositionally biased region" description="Gly residues" evidence="3">
    <location>
        <begin position="93"/>
        <end position="103"/>
    </location>
</feature>
<name>A0ABR3GS20_9PEZI</name>
<evidence type="ECO:0000313" key="6">
    <source>
        <dbReference type="EMBL" id="KAL0638618.1"/>
    </source>
</evidence>
<dbReference type="Gene3D" id="1.25.10.10">
    <property type="entry name" value="Leucine-rich Repeat Variant"/>
    <property type="match status" value="1"/>
</dbReference>
<reference evidence="6 7" key="1">
    <citation type="submission" date="2024-02" db="EMBL/GenBank/DDBJ databases">
        <title>Discinaceae phylogenomics.</title>
        <authorList>
            <person name="Dirks A.C."/>
            <person name="James T.Y."/>
        </authorList>
    </citation>
    <scope>NUCLEOTIDE SEQUENCE [LARGE SCALE GENOMIC DNA]</scope>
    <source>
        <strain evidence="6 7">ACD0624</strain>
    </source>
</reference>
<feature type="repeat" description="HEAT" evidence="2">
    <location>
        <begin position="372"/>
        <end position="409"/>
    </location>
</feature>
<dbReference type="Pfam" id="PF25767">
    <property type="entry name" value="ARM_TBCD_2nd"/>
    <property type="match status" value="1"/>
</dbReference>
<dbReference type="PROSITE" id="PS50077">
    <property type="entry name" value="HEAT_REPEAT"/>
    <property type="match status" value="1"/>
</dbReference>
<comment type="caution">
    <text evidence="6">The sequence shown here is derived from an EMBL/GenBank/DDBJ whole genome shotgun (WGS) entry which is preliminary data.</text>
</comment>
<keyword evidence="7" id="KW-1185">Reference proteome</keyword>
<feature type="domain" description="Tubulin-folding cofactor D C-terminal" evidence="4">
    <location>
        <begin position="924"/>
        <end position="1108"/>
    </location>
</feature>
<dbReference type="InterPro" id="IPR058033">
    <property type="entry name" value="ARM_TBCD_2nd"/>
</dbReference>